<dbReference type="SUPFAM" id="SSF46689">
    <property type="entry name" value="Homeodomain-like"/>
    <property type="match status" value="1"/>
</dbReference>
<name>A0A5C6UVN3_9FLAO</name>
<dbReference type="Pfam" id="PF13305">
    <property type="entry name" value="TetR_C_33"/>
    <property type="match status" value="1"/>
</dbReference>
<evidence type="ECO:0000259" key="5">
    <source>
        <dbReference type="PROSITE" id="PS50977"/>
    </source>
</evidence>
<reference evidence="6 7" key="1">
    <citation type="submission" date="2019-08" db="EMBL/GenBank/DDBJ databases">
        <title>Genome of Luteibaculum oceani JCM 18817.</title>
        <authorList>
            <person name="Bowman J.P."/>
        </authorList>
    </citation>
    <scope>NUCLEOTIDE SEQUENCE [LARGE SCALE GENOMIC DNA]</scope>
    <source>
        <strain evidence="6 7">JCM 18817</strain>
    </source>
</reference>
<dbReference type="SUPFAM" id="SSF48498">
    <property type="entry name" value="Tetracyclin repressor-like, C-terminal domain"/>
    <property type="match status" value="1"/>
</dbReference>
<feature type="DNA-binding region" description="H-T-H motif" evidence="4">
    <location>
        <begin position="35"/>
        <end position="54"/>
    </location>
</feature>
<evidence type="ECO:0000313" key="7">
    <source>
        <dbReference type="Proteomes" id="UP000321168"/>
    </source>
</evidence>
<gene>
    <name evidence="6" type="ORF">FRX97_09185</name>
</gene>
<comment type="caution">
    <text evidence="6">The sequence shown here is derived from an EMBL/GenBank/DDBJ whole genome shotgun (WGS) entry which is preliminary data.</text>
</comment>
<sequence length="210" mass="23539">MGTVVKKHKDKAVRKSEIIAAAEKIFFKSGIHQASMDAVASEADVSKGTLYLYFKNKNALYRAILRRAFETLEKYVTEAISDFSGNGKEKIKEAGKAYIKFSKEHPGYFDAILHYENDTVSLDDMEAESLKSMIAGNQVLEVLANVVKAGMDDGSIGTHKNPIKLAIILWGSTTGMLQMLNAKSKLLEHYYNLSEEEMLEDYFEVILKKL</sequence>
<dbReference type="InterPro" id="IPR009057">
    <property type="entry name" value="Homeodomain-like_sf"/>
</dbReference>
<dbReference type="Gene3D" id="1.10.10.60">
    <property type="entry name" value="Homeodomain-like"/>
    <property type="match status" value="1"/>
</dbReference>
<dbReference type="InterPro" id="IPR001647">
    <property type="entry name" value="HTH_TetR"/>
</dbReference>
<dbReference type="GO" id="GO:0003700">
    <property type="term" value="F:DNA-binding transcription factor activity"/>
    <property type="evidence" value="ECO:0007669"/>
    <property type="project" value="TreeGrafter"/>
</dbReference>
<dbReference type="PROSITE" id="PS50977">
    <property type="entry name" value="HTH_TETR_2"/>
    <property type="match status" value="1"/>
</dbReference>
<dbReference type="InterPro" id="IPR023772">
    <property type="entry name" value="DNA-bd_HTH_TetR-type_CS"/>
</dbReference>
<organism evidence="6 7">
    <name type="scientific">Luteibaculum oceani</name>
    <dbReference type="NCBI Taxonomy" id="1294296"/>
    <lineage>
        <taxon>Bacteria</taxon>
        <taxon>Pseudomonadati</taxon>
        <taxon>Bacteroidota</taxon>
        <taxon>Flavobacteriia</taxon>
        <taxon>Flavobacteriales</taxon>
        <taxon>Luteibaculaceae</taxon>
        <taxon>Luteibaculum</taxon>
    </lineage>
</organism>
<dbReference type="PANTHER" id="PTHR30055:SF234">
    <property type="entry name" value="HTH-TYPE TRANSCRIPTIONAL REGULATOR BETI"/>
    <property type="match status" value="1"/>
</dbReference>
<keyword evidence="7" id="KW-1185">Reference proteome</keyword>
<evidence type="ECO:0000256" key="3">
    <source>
        <dbReference type="ARBA" id="ARBA00023163"/>
    </source>
</evidence>
<proteinExistence type="predicted"/>
<dbReference type="PANTHER" id="PTHR30055">
    <property type="entry name" value="HTH-TYPE TRANSCRIPTIONAL REGULATOR RUTR"/>
    <property type="match status" value="1"/>
</dbReference>
<dbReference type="PRINTS" id="PR00455">
    <property type="entry name" value="HTHTETR"/>
</dbReference>
<evidence type="ECO:0000313" key="6">
    <source>
        <dbReference type="EMBL" id="TXC77029.1"/>
    </source>
</evidence>
<keyword evidence="2 4" id="KW-0238">DNA-binding</keyword>
<feature type="domain" description="HTH tetR-type" evidence="5">
    <location>
        <begin position="12"/>
        <end position="72"/>
    </location>
</feature>
<dbReference type="InterPro" id="IPR025996">
    <property type="entry name" value="MT1864/Rv1816-like_C"/>
</dbReference>
<dbReference type="Proteomes" id="UP000321168">
    <property type="component" value="Unassembled WGS sequence"/>
</dbReference>
<dbReference type="Pfam" id="PF00440">
    <property type="entry name" value="TetR_N"/>
    <property type="match status" value="1"/>
</dbReference>
<protein>
    <submittedName>
        <fullName evidence="6">TetR/AcrR family transcriptional regulator</fullName>
    </submittedName>
</protein>
<dbReference type="Gene3D" id="1.10.357.10">
    <property type="entry name" value="Tetracycline Repressor, domain 2"/>
    <property type="match status" value="1"/>
</dbReference>
<dbReference type="AlphaFoldDB" id="A0A5C6UVN3"/>
<keyword evidence="3" id="KW-0804">Transcription</keyword>
<evidence type="ECO:0000256" key="4">
    <source>
        <dbReference type="PROSITE-ProRule" id="PRU00335"/>
    </source>
</evidence>
<dbReference type="RefSeq" id="WP_147014917.1">
    <property type="nucleotide sequence ID" value="NZ_VORB01000008.1"/>
</dbReference>
<keyword evidence="1" id="KW-0805">Transcription regulation</keyword>
<dbReference type="OrthoDB" id="594604at2"/>
<dbReference type="InterPro" id="IPR036271">
    <property type="entry name" value="Tet_transcr_reg_TetR-rel_C_sf"/>
</dbReference>
<accession>A0A5C6UVN3</accession>
<dbReference type="GO" id="GO:0000976">
    <property type="term" value="F:transcription cis-regulatory region binding"/>
    <property type="evidence" value="ECO:0007669"/>
    <property type="project" value="TreeGrafter"/>
</dbReference>
<evidence type="ECO:0000256" key="2">
    <source>
        <dbReference type="ARBA" id="ARBA00023125"/>
    </source>
</evidence>
<dbReference type="PROSITE" id="PS01081">
    <property type="entry name" value="HTH_TETR_1"/>
    <property type="match status" value="1"/>
</dbReference>
<dbReference type="EMBL" id="VORB01000008">
    <property type="protein sequence ID" value="TXC77029.1"/>
    <property type="molecule type" value="Genomic_DNA"/>
</dbReference>
<evidence type="ECO:0000256" key="1">
    <source>
        <dbReference type="ARBA" id="ARBA00023015"/>
    </source>
</evidence>
<dbReference type="InterPro" id="IPR050109">
    <property type="entry name" value="HTH-type_TetR-like_transc_reg"/>
</dbReference>